<keyword evidence="2" id="KW-1185">Reference proteome</keyword>
<evidence type="ECO:0000313" key="1">
    <source>
        <dbReference type="EMBL" id="KAL3649695.1"/>
    </source>
</evidence>
<dbReference type="AlphaFoldDB" id="A0ABD3E5D9"/>
<evidence type="ECO:0000313" key="2">
    <source>
        <dbReference type="Proteomes" id="UP001632038"/>
    </source>
</evidence>
<name>A0ABD3E5D9_9LAMI</name>
<dbReference type="EMBL" id="JAVIJP010000007">
    <property type="protein sequence ID" value="KAL3649695.1"/>
    <property type="molecule type" value="Genomic_DNA"/>
</dbReference>
<dbReference type="Proteomes" id="UP001632038">
    <property type="component" value="Unassembled WGS sequence"/>
</dbReference>
<organism evidence="1 2">
    <name type="scientific">Castilleja foliolosa</name>
    <dbReference type="NCBI Taxonomy" id="1961234"/>
    <lineage>
        <taxon>Eukaryota</taxon>
        <taxon>Viridiplantae</taxon>
        <taxon>Streptophyta</taxon>
        <taxon>Embryophyta</taxon>
        <taxon>Tracheophyta</taxon>
        <taxon>Spermatophyta</taxon>
        <taxon>Magnoliopsida</taxon>
        <taxon>eudicotyledons</taxon>
        <taxon>Gunneridae</taxon>
        <taxon>Pentapetalae</taxon>
        <taxon>asterids</taxon>
        <taxon>lamiids</taxon>
        <taxon>Lamiales</taxon>
        <taxon>Orobanchaceae</taxon>
        <taxon>Pedicularideae</taxon>
        <taxon>Castillejinae</taxon>
        <taxon>Castilleja</taxon>
    </lineage>
</organism>
<reference evidence="2" key="1">
    <citation type="journal article" date="2024" name="IScience">
        <title>Strigolactones Initiate the Formation of Haustorium-like Structures in Castilleja.</title>
        <authorList>
            <person name="Buerger M."/>
            <person name="Peterson D."/>
            <person name="Chory J."/>
        </authorList>
    </citation>
    <scope>NUCLEOTIDE SEQUENCE [LARGE SCALE GENOMIC DNA]</scope>
</reference>
<accession>A0ABD3E5D9</accession>
<comment type="caution">
    <text evidence="1">The sequence shown here is derived from an EMBL/GenBank/DDBJ whole genome shotgun (WGS) entry which is preliminary data.</text>
</comment>
<gene>
    <name evidence="1" type="ORF">CASFOL_006098</name>
</gene>
<proteinExistence type="predicted"/>
<sequence>MKSGKVLMVGISDIKICSCDCWYIHVRQRVGPPQGYPTSFE</sequence>
<protein>
    <submittedName>
        <fullName evidence="1">Uncharacterized protein</fullName>
    </submittedName>
</protein>